<evidence type="ECO:0000256" key="2">
    <source>
        <dbReference type="ARBA" id="ARBA00023015"/>
    </source>
</evidence>
<evidence type="ECO:0000256" key="3">
    <source>
        <dbReference type="ARBA" id="ARBA00023163"/>
    </source>
</evidence>
<dbReference type="InterPro" id="IPR053932">
    <property type="entry name" value="GeBP-like_DBD"/>
</dbReference>
<evidence type="ECO:0000256" key="4">
    <source>
        <dbReference type="SAM" id="MobiDB-lite"/>
    </source>
</evidence>
<gene>
    <name evidence="8" type="primary">LOC104766816</name>
</gene>
<evidence type="ECO:0000313" key="8">
    <source>
        <dbReference type="RefSeq" id="XP_010489079.1"/>
    </source>
</evidence>
<reference evidence="8" key="2">
    <citation type="submission" date="2025-08" db="UniProtKB">
        <authorList>
            <consortium name="RefSeq"/>
        </authorList>
    </citation>
    <scope>IDENTIFICATION</scope>
    <source>
        <tissue evidence="8">Leaf</tissue>
    </source>
</reference>
<dbReference type="GeneID" id="104766816"/>
<evidence type="ECO:0000256" key="1">
    <source>
        <dbReference type="ARBA" id="ARBA00010820"/>
    </source>
</evidence>
<evidence type="ECO:0000259" key="6">
    <source>
        <dbReference type="Pfam" id="PF22757"/>
    </source>
</evidence>
<keyword evidence="3" id="KW-0804">Transcription</keyword>
<name>A0ABM0XPS8_CAMSA</name>
<feature type="compositionally biased region" description="Basic and acidic residues" evidence="4">
    <location>
        <begin position="74"/>
        <end position="88"/>
    </location>
</feature>
<proteinExistence type="inferred from homology"/>
<feature type="domain" description="Glabrous enhancer-binding protein-like C-terminal" evidence="6">
    <location>
        <begin position="381"/>
        <end position="446"/>
    </location>
</feature>
<dbReference type="Pfam" id="PF04504">
    <property type="entry name" value="GeBP-like_DBD"/>
    <property type="match status" value="1"/>
</dbReference>
<feature type="compositionally biased region" description="Acidic residues" evidence="4">
    <location>
        <begin position="20"/>
        <end position="36"/>
    </location>
</feature>
<organism evidence="7 8">
    <name type="scientific">Camelina sativa</name>
    <name type="common">False flax</name>
    <name type="synonym">Myagrum sativum</name>
    <dbReference type="NCBI Taxonomy" id="90675"/>
    <lineage>
        <taxon>Eukaryota</taxon>
        <taxon>Viridiplantae</taxon>
        <taxon>Streptophyta</taxon>
        <taxon>Embryophyta</taxon>
        <taxon>Tracheophyta</taxon>
        <taxon>Spermatophyta</taxon>
        <taxon>Magnoliopsida</taxon>
        <taxon>eudicotyledons</taxon>
        <taxon>Gunneridae</taxon>
        <taxon>Pentapetalae</taxon>
        <taxon>rosids</taxon>
        <taxon>malvids</taxon>
        <taxon>Brassicales</taxon>
        <taxon>Brassicaceae</taxon>
        <taxon>Camelineae</taxon>
        <taxon>Camelina</taxon>
    </lineage>
</organism>
<accession>A0ABM0XPS8</accession>
<sequence length="450" mass="49333">MAKKVLNPLEDPPTASSSRDEEEVESSSSGEEEEQEQQQQQQQQLSISDEPKDPSPKPLKTPSTVAAAAPSSGSEKKRASEEANEEHAKRAKTLSQKSPFARIWSEDDEISLLQGMIRFKAEKGTSPYDDMNGFFLVTKDSISFDATKTQFVEKIRSLKNKYYNKGKDSRSFLKPHDVKCFKLASCIWGSDDGVALLDSAPPVAVKSPPVDVISNKVDKKKKKKLEFGDEEMQVLGSDDGMALLDSAPPVAVTLAVKSPPVAVISNKVVDKKKKKKLEVEDKEMKVLGSDDGMALLDSAPAVKSPPVPVISNQVDKKNKKKKKKKKLEVEDEKVQVLGSDGMVLESAAVVKANGSLKLEGDMVEKDKEVVVLDGDSESSALFDKSFLVPSIVSLGGVDECSVKHKWSKVPMETKKRIEDKLKLVEAKEFELLLQKSDIVKEVASVFTQAI</sequence>
<dbReference type="PANTHER" id="PTHR31662">
    <property type="entry name" value="BNAANNG10740D PROTEIN-RELATED"/>
    <property type="match status" value="1"/>
</dbReference>
<evidence type="ECO:0000259" key="5">
    <source>
        <dbReference type="Pfam" id="PF04504"/>
    </source>
</evidence>
<dbReference type="InterPro" id="IPR053933">
    <property type="entry name" value="GeBP-like_C"/>
</dbReference>
<reference evidence="7" key="1">
    <citation type="journal article" date="2014" name="Nat. Commun.">
        <title>The emerging biofuel crop Camelina sativa retains a highly undifferentiated hexaploid genome structure.</title>
        <authorList>
            <person name="Kagale S."/>
            <person name="Koh C."/>
            <person name="Nixon J."/>
            <person name="Bollina V."/>
            <person name="Clarke W.E."/>
            <person name="Tuteja R."/>
            <person name="Spillane C."/>
            <person name="Robinson S.J."/>
            <person name="Links M.G."/>
            <person name="Clarke C."/>
            <person name="Higgins E.E."/>
            <person name="Huebert T."/>
            <person name="Sharpe A.G."/>
            <person name="Parkin I.A."/>
        </authorList>
    </citation>
    <scope>NUCLEOTIDE SEQUENCE [LARGE SCALE GENOMIC DNA]</scope>
    <source>
        <strain evidence="7">cv. DH55</strain>
    </source>
</reference>
<protein>
    <submittedName>
        <fullName evidence="8">Probable transcription factor At1g44810</fullName>
    </submittedName>
</protein>
<dbReference type="InterPro" id="IPR007592">
    <property type="entry name" value="GEBP"/>
</dbReference>
<feature type="region of interest" description="Disordered" evidence="4">
    <location>
        <begin position="306"/>
        <end position="325"/>
    </location>
</feature>
<feature type="compositionally biased region" description="Low complexity" evidence="4">
    <location>
        <begin position="37"/>
        <end position="48"/>
    </location>
</feature>
<keyword evidence="7" id="KW-1185">Reference proteome</keyword>
<dbReference type="Pfam" id="PF22757">
    <property type="entry name" value="GeBP-like_C"/>
    <property type="match status" value="1"/>
</dbReference>
<dbReference type="RefSeq" id="XP_010489079.1">
    <property type="nucleotide sequence ID" value="XM_010490777.1"/>
</dbReference>
<keyword evidence="2" id="KW-0805">Transcription regulation</keyword>
<dbReference type="Proteomes" id="UP000694864">
    <property type="component" value="Chromosome 19"/>
</dbReference>
<evidence type="ECO:0000313" key="7">
    <source>
        <dbReference type="Proteomes" id="UP000694864"/>
    </source>
</evidence>
<comment type="similarity">
    <text evidence="1">Belongs to the GeBP family.</text>
</comment>
<feature type="compositionally biased region" description="Low complexity" evidence="4">
    <location>
        <begin position="61"/>
        <end position="73"/>
    </location>
</feature>
<feature type="domain" description="Glabrous enhancer-binding protein-like DBD" evidence="5">
    <location>
        <begin position="100"/>
        <end position="189"/>
    </location>
</feature>
<feature type="region of interest" description="Disordered" evidence="4">
    <location>
        <begin position="1"/>
        <end position="100"/>
    </location>
</feature>
<dbReference type="PANTHER" id="PTHR31662:SF68">
    <property type="entry name" value="DNA-BINDING STOREKEEPER PROTEIN TRANSCRIPTIONAL REGULATOR-LIKE PROTEIN-RELATED"/>
    <property type="match status" value="1"/>
</dbReference>